<keyword evidence="2 6" id="KW-0812">Transmembrane</keyword>
<feature type="transmembrane region" description="Helical" evidence="6">
    <location>
        <begin position="160"/>
        <end position="184"/>
    </location>
</feature>
<feature type="transmembrane region" description="Helical" evidence="6">
    <location>
        <begin position="44"/>
        <end position="67"/>
    </location>
</feature>
<evidence type="ECO:0000313" key="8">
    <source>
        <dbReference type="EMBL" id="MBF6356783.1"/>
    </source>
</evidence>
<dbReference type="InterPro" id="IPR051784">
    <property type="entry name" value="Nod_factor_ABC_transporter"/>
</dbReference>
<dbReference type="PRINTS" id="PR00164">
    <property type="entry name" value="ABC2TRNSPORT"/>
</dbReference>
<feature type="transmembrane region" description="Helical" evidence="6">
    <location>
        <begin position="257"/>
        <end position="276"/>
    </location>
</feature>
<keyword evidence="6" id="KW-0813">Transport</keyword>
<name>A0ABS0DE95_9NOCA</name>
<evidence type="ECO:0000259" key="7">
    <source>
        <dbReference type="PROSITE" id="PS51012"/>
    </source>
</evidence>
<dbReference type="Proteomes" id="UP000707731">
    <property type="component" value="Unassembled WGS sequence"/>
</dbReference>
<evidence type="ECO:0000256" key="5">
    <source>
        <dbReference type="ARBA" id="ARBA00023251"/>
    </source>
</evidence>
<dbReference type="InterPro" id="IPR000412">
    <property type="entry name" value="ABC_2_transport"/>
</dbReference>
<gene>
    <name evidence="8" type="ORF">IU449_19915</name>
</gene>
<dbReference type="EMBL" id="JADLQN010000003">
    <property type="protein sequence ID" value="MBF6356783.1"/>
    <property type="molecule type" value="Genomic_DNA"/>
</dbReference>
<comment type="subcellular location">
    <subcellularLocation>
        <location evidence="6">Cell membrane</location>
        <topology evidence="6">Multi-pass membrane protein</topology>
    </subcellularLocation>
    <subcellularLocation>
        <location evidence="1">Membrane</location>
        <topology evidence="1">Multi-pass membrane protein</topology>
    </subcellularLocation>
</comment>
<keyword evidence="9" id="KW-1185">Reference proteome</keyword>
<dbReference type="InterPro" id="IPR013525">
    <property type="entry name" value="ABC2_TM"/>
</dbReference>
<keyword evidence="5" id="KW-0046">Antibiotic resistance</keyword>
<dbReference type="PIRSF" id="PIRSF006648">
    <property type="entry name" value="DrrB"/>
    <property type="match status" value="1"/>
</dbReference>
<feature type="transmembrane region" description="Helical" evidence="6">
    <location>
        <begin position="79"/>
        <end position="101"/>
    </location>
</feature>
<evidence type="ECO:0000256" key="2">
    <source>
        <dbReference type="ARBA" id="ARBA00022692"/>
    </source>
</evidence>
<keyword evidence="4 6" id="KW-0472">Membrane</keyword>
<dbReference type="Pfam" id="PF01061">
    <property type="entry name" value="ABC2_membrane"/>
    <property type="match status" value="1"/>
</dbReference>
<organism evidence="8 9">
    <name type="scientific">Nocardia higoensis</name>
    <dbReference type="NCBI Taxonomy" id="228599"/>
    <lineage>
        <taxon>Bacteria</taxon>
        <taxon>Bacillati</taxon>
        <taxon>Actinomycetota</taxon>
        <taxon>Actinomycetes</taxon>
        <taxon>Mycobacteriales</taxon>
        <taxon>Nocardiaceae</taxon>
        <taxon>Nocardia</taxon>
    </lineage>
</organism>
<feature type="transmembrane region" description="Helical" evidence="6">
    <location>
        <begin position="122"/>
        <end position="148"/>
    </location>
</feature>
<keyword evidence="3 6" id="KW-1133">Transmembrane helix</keyword>
<protein>
    <recommendedName>
        <fullName evidence="6">Transport permease protein</fullName>
    </recommendedName>
</protein>
<dbReference type="PANTHER" id="PTHR43229">
    <property type="entry name" value="NODULATION PROTEIN J"/>
    <property type="match status" value="1"/>
</dbReference>
<evidence type="ECO:0000313" key="9">
    <source>
        <dbReference type="Proteomes" id="UP000707731"/>
    </source>
</evidence>
<dbReference type="PANTHER" id="PTHR43229:SF2">
    <property type="entry name" value="NODULATION PROTEIN J"/>
    <property type="match status" value="1"/>
</dbReference>
<feature type="domain" description="ABC transmembrane type-2" evidence="7">
    <location>
        <begin position="43"/>
        <end position="282"/>
    </location>
</feature>
<evidence type="ECO:0000256" key="1">
    <source>
        <dbReference type="ARBA" id="ARBA00004141"/>
    </source>
</evidence>
<evidence type="ECO:0000256" key="4">
    <source>
        <dbReference type="ARBA" id="ARBA00023136"/>
    </source>
</evidence>
<dbReference type="InterPro" id="IPR047817">
    <property type="entry name" value="ABC2_TM_bact-type"/>
</dbReference>
<accession>A0ABS0DE95</accession>
<proteinExistence type="inferred from homology"/>
<keyword evidence="6" id="KW-1003">Cell membrane</keyword>
<evidence type="ECO:0000256" key="6">
    <source>
        <dbReference type="RuleBase" id="RU361157"/>
    </source>
</evidence>
<feature type="transmembrane region" description="Helical" evidence="6">
    <location>
        <begin position="193"/>
        <end position="211"/>
    </location>
</feature>
<comment type="caution">
    <text evidence="8">The sequence shown here is derived from an EMBL/GenBank/DDBJ whole genome shotgun (WGS) entry which is preliminary data.</text>
</comment>
<sequence>MTSVPTAFDPAAEPGLADRIAMVVTDSITVTKRNVIKIKRVPDVLIFSTLSPIMFVLLFAYVFGTAIQVPGLEGGYREFLIAGIFAQTVVFGASFTGASLAEDMQKGIIDRFRSLPMAPVAVLIGRTVSDVVINIVSLTVMSVTGLLVGWRIRGSFLDAVLAYLLLLLFAYALSWVMAVVGLLVRSPEVFNNASFMVMFPLTFLANTFVPIEDLPSVLKVFAEWNPVSAVVAATRELFGNTGGLAPQSDAWSMQHPIATTLIWVVVILVVFVPLALRQYKRTVSR</sequence>
<comment type="similarity">
    <text evidence="6">Belongs to the ABC-2 integral membrane protein family.</text>
</comment>
<dbReference type="PROSITE" id="PS51012">
    <property type="entry name" value="ABC_TM2"/>
    <property type="match status" value="1"/>
</dbReference>
<reference evidence="8 9" key="1">
    <citation type="submission" date="2020-10" db="EMBL/GenBank/DDBJ databases">
        <title>Identification of Nocardia species via Next-generation sequencing and recognition of intraspecies genetic diversity.</title>
        <authorList>
            <person name="Li P."/>
            <person name="Li P."/>
            <person name="Lu B."/>
        </authorList>
    </citation>
    <scope>NUCLEOTIDE SEQUENCE [LARGE SCALE GENOMIC DNA]</scope>
    <source>
        <strain evidence="8 9">BJ06-0143</strain>
    </source>
</reference>
<evidence type="ECO:0000256" key="3">
    <source>
        <dbReference type="ARBA" id="ARBA00022989"/>
    </source>
</evidence>